<proteinExistence type="predicted"/>
<accession>A0AAU7ANP6</accession>
<keyword evidence="2" id="KW-0808">Transferase</keyword>
<gene>
    <name evidence="2" type="ORF">DSM112329_00097</name>
</gene>
<dbReference type="GO" id="GO:0008168">
    <property type="term" value="F:methyltransferase activity"/>
    <property type="evidence" value="ECO:0007669"/>
    <property type="project" value="UniProtKB-KW"/>
</dbReference>
<dbReference type="NCBIfam" id="TIGR01444">
    <property type="entry name" value="fkbM_fam"/>
    <property type="match status" value="1"/>
</dbReference>
<dbReference type="InterPro" id="IPR052514">
    <property type="entry name" value="SAM-dependent_MTase"/>
</dbReference>
<dbReference type="KEGG" id="parq:DSM112329_00097"/>
<dbReference type="InterPro" id="IPR006342">
    <property type="entry name" value="FkbM_mtfrase"/>
</dbReference>
<dbReference type="PANTHER" id="PTHR34203:SF15">
    <property type="entry name" value="SLL1173 PROTEIN"/>
    <property type="match status" value="1"/>
</dbReference>
<protein>
    <submittedName>
        <fullName evidence="2">Methyltransferase</fullName>
    </submittedName>
</protein>
<reference evidence="2" key="1">
    <citation type="submission" date="2022-12" db="EMBL/GenBank/DDBJ databases">
        <title>Paraconexibacter alkalitolerans sp. nov. and Baekduia alba sp. nov., isolated from soil and emended description of the genera Paraconexibacter (Chun et al., 2020) and Baekduia (An et al., 2020).</title>
        <authorList>
            <person name="Vieira S."/>
            <person name="Huber K.J."/>
            <person name="Geppert A."/>
            <person name="Wolf J."/>
            <person name="Neumann-Schaal M."/>
            <person name="Muesken M."/>
            <person name="Overmann J."/>
        </authorList>
    </citation>
    <scope>NUCLEOTIDE SEQUENCE</scope>
    <source>
        <strain evidence="2">AEG42_29</strain>
    </source>
</reference>
<dbReference type="Gene3D" id="3.40.50.150">
    <property type="entry name" value="Vaccinia Virus protein VP39"/>
    <property type="match status" value="1"/>
</dbReference>
<dbReference type="AlphaFoldDB" id="A0AAU7ANP6"/>
<sequence>MLEAVHRVPGVDRTFLATRGYLVQETARFAASELLGRPGVRRYHLRSTGHACLVRHGTFDVRGLDEIFWRGFYDLPDEAGAALAARPGPVRMLDCGGHVGLASLWALKAFGDTTQITAFEPDPANNVIHDRVRRSALAAGVGAWSLERAAVGAEAGTTRFHASGDENSRATDDGELEVPVVDLLTHLPGADLLKLDVEGAEWPILADPRLAARPGPAVIVMEIHADGCPQPDHQAEATRLLALAGYQAEVTEDMGPGGALVCAWRSDG</sequence>
<dbReference type="SUPFAM" id="SSF53335">
    <property type="entry name" value="S-adenosyl-L-methionine-dependent methyltransferases"/>
    <property type="match status" value="1"/>
</dbReference>
<name>A0AAU7ANP6_9ACTN</name>
<dbReference type="InterPro" id="IPR029063">
    <property type="entry name" value="SAM-dependent_MTases_sf"/>
</dbReference>
<keyword evidence="2" id="KW-0489">Methyltransferase</keyword>
<dbReference type="GO" id="GO:0032259">
    <property type="term" value="P:methylation"/>
    <property type="evidence" value="ECO:0007669"/>
    <property type="project" value="UniProtKB-KW"/>
</dbReference>
<evidence type="ECO:0000313" key="2">
    <source>
        <dbReference type="EMBL" id="XAY03285.1"/>
    </source>
</evidence>
<organism evidence="2">
    <name type="scientific">Paraconexibacter sp. AEG42_29</name>
    <dbReference type="NCBI Taxonomy" id="2997339"/>
    <lineage>
        <taxon>Bacteria</taxon>
        <taxon>Bacillati</taxon>
        <taxon>Actinomycetota</taxon>
        <taxon>Thermoleophilia</taxon>
        <taxon>Solirubrobacterales</taxon>
        <taxon>Paraconexibacteraceae</taxon>
        <taxon>Paraconexibacter</taxon>
    </lineage>
</organism>
<dbReference type="PANTHER" id="PTHR34203">
    <property type="entry name" value="METHYLTRANSFERASE, FKBM FAMILY PROTEIN"/>
    <property type="match status" value="1"/>
</dbReference>
<dbReference type="Pfam" id="PF05050">
    <property type="entry name" value="Methyltransf_21"/>
    <property type="match status" value="1"/>
</dbReference>
<feature type="domain" description="Methyltransferase FkbM" evidence="1">
    <location>
        <begin position="94"/>
        <end position="246"/>
    </location>
</feature>
<dbReference type="EMBL" id="CP114014">
    <property type="protein sequence ID" value="XAY03285.1"/>
    <property type="molecule type" value="Genomic_DNA"/>
</dbReference>
<evidence type="ECO:0000259" key="1">
    <source>
        <dbReference type="Pfam" id="PF05050"/>
    </source>
</evidence>